<dbReference type="AlphaFoldDB" id="A0A7H0K1X1"/>
<name>A0A7H0K1X1_9CORY</name>
<dbReference type="KEGG" id="cluj:IAU68_02500"/>
<protein>
    <submittedName>
        <fullName evidence="3">Uncharacterized protein</fullName>
    </submittedName>
</protein>
<keyword evidence="1" id="KW-1133">Transmembrane helix</keyword>
<feature type="transmembrane region" description="Helical" evidence="1">
    <location>
        <begin position="20"/>
        <end position="41"/>
    </location>
</feature>
<dbReference type="EMBL" id="JACMYE010000005">
    <property type="protein sequence ID" value="MBC3179117.1"/>
    <property type="molecule type" value="Genomic_DNA"/>
</dbReference>
<organism evidence="3 4">
    <name type="scientific">Corynebacterium lujinxingii</name>
    <dbReference type="NCBI Taxonomy" id="2763010"/>
    <lineage>
        <taxon>Bacteria</taxon>
        <taxon>Bacillati</taxon>
        <taxon>Actinomycetota</taxon>
        <taxon>Actinomycetes</taxon>
        <taxon>Mycobacteriales</taxon>
        <taxon>Corynebacteriaceae</taxon>
        <taxon>Corynebacterium</taxon>
    </lineage>
</organism>
<accession>A0A7H0K1X1</accession>
<dbReference type="Proteomes" id="UP000516235">
    <property type="component" value="Chromosome"/>
</dbReference>
<feature type="transmembrane region" description="Helical" evidence="1">
    <location>
        <begin position="57"/>
        <end position="78"/>
    </location>
</feature>
<feature type="transmembrane region" description="Helical" evidence="1">
    <location>
        <begin position="90"/>
        <end position="108"/>
    </location>
</feature>
<gene>
    <name evidence="2" type="ORF">H7348_07305</name>
    <name evidence="3" type="ORF">IAU68_02500</name>
</gene>
<evidence type="ECO:0000313" key="2">
    <source>
        <dbReference type="EMBL" id="MBC3179117.1"/>
    </source>
</evidence>
<dbReference type="Proteomes" id="UP000642876">
    <property type="component" value="Unassembled WGS sequence"/>
</dbReference>
<keyword evidence="5" id="KW-1185">Reference proteome</keyword>
<reference evidence="4 5" key="1">
    <citation type="submission" date="2020-08" db="EMBL/GenBank/DDBJ databases">
        <title>novel species in genus Corynebacterium.</title>
        <authorList>
            <person name="Zhang G."/>
        </authorList>
    </citation>
    <scope>NUCLEOTIDE SEQUENCE [LARGE SCALE GENOMIC DNA]</scope>
    <source>
        <strain evidence="3">Zg-917</strain>
        <strain evidence="4 5">zg-917</strain>
    </source>
</reference>
<feature type="transmembrane region" description="Helical" evidence="1">
    <location>
        <begin position="114"/>
        <end position="132"/>
    </location>
</feature>
<keyword evidence="1" id="KW-0812">Transmembrane</keyword>
<evidence type="ECO:0000313" key="5">
    <source>
        <dbReference type="Proteomes" id="UP000642876"/>
    </source>
</evidence>
<evidence type="ECO:0000256" key="1">
    <source>
        <dbReference type="SAM" id="Phobius"/>
    </source>
</evidence>
<dbReference type="EMBL" id="CP061032">
    <property type="protein sequence ID" value="QNP91287.1"/>
    <property type="molecule type" value="Genomic_DNA"/>
</dbReference>
<sequence>MENQQNGPVADAEVPPIMRFGAVVVLVQCLAIFVYVVQLFIDQFTATDHKLESESAAAGYVNIGTAVFLLIIFGYLAYVAVQTLKGRPRATGAIVLIEAILAGVAIYMFRGGAVVLGIATLISVVLALVGVFHPRSAAYNEAQYEERKARR</sequence>
<keyword evidence="1" id="KW-0472">Membrane</keyword>
<evidence type="ECO:0000313" key="4">
    <source>
        <dbReference type="Proteomes" id="UP000516235"/>
    </source>
</evidence>
<proteinExistence type="predicted"/>
<evidence type="ECO:0000313" key="3">
    <source>
        <dbReference type="EMBL" id="QNP91287.1"/>
    </source>
</evidence>